<organism evidence="1 2">
    <name type="scientific">Pseudobutyrivibrio ruminis</name>
    <dbReference type="NCBI Taxonomy" id="46206"/>
    <lineage>
        <taxon>Bacteria</taxon>
        <taxon>Bacillati</taxon>
        <taxon>Bacillota</taxon>
        <taxon>Clostridia</taxon>
        <taxon>Lachnospirales</taxon>
        <taxon>Lachnospiraceae</taxon>
        <taxon>Pseudobutyrivibrio</taxon>
    </lineage>
</organism>
<dbReference type="Proteomes" id="UP000225889">
    <property type="component" value="Unassembled WGS sequence"/>
</dbReference>
<protein>
    <recommendedName>
        <fullName evidence="3">Lysine-N-methylase</fullName>
    </recommendedName>
</protein>
<comment type="caution">
    <text evidence="1">The sequence shown here is derived from an EMBL/GenBank/DDBJ whole genome shotgun (WGS) entry which is preliminary data.</text>
</comment>
<dbReference type="AlphaFoldDB" id="A0A2G3DXL3"/>
<accession>A0A2G3DXL3</accession>
<evidence type="ECO:0000313" key="1">
    <source>
        <dbReference type="EMBL" id="PHU35782.1"/>
    </source>
</evidence>
<sequence>MKKLYPDYYEKFKCIADKCPKTCCGGWQIEIDEESLAAYKSMGIDNVDYENEIFNYDEDKMCRNLRKDGLCKLILKHGEGILCRTCATFPRHIEEFQNVREYSLSISCPEVARLILNRQDSISFYEEDDEEKDLEDYDAGEQEVYKYLQVLRTKFVDVIQNRNLSLKDRGGLILCIADTFQNAYDNIIFEDGDLDQLDIDSILNTDYASLNLTFKNRKAMFDVMKGWEFTTSEFSDLLSVTEETIYTKDTVSKEKAAMCKCLAGHGVELSVVLEQILLYFIYAYFCGSAYDEFYFGQAQLAVCTCLHIQDLALAHYMRTGDITLDDLIRLTYLYARELEHSIPNILYTEEYMDENPLV</sequence>
<dbReference type="NCBIfam" id="NF038110">
    <property type="entry name" value="Lys_methyl_FliB"/>
    <property type="match status" value="1"/>
</dbReference>
<reference evidence="1 2" key="2">
    <citation type="submission" date="2017-10" db="EMBL/GenBank/DDBJ databases">
        <authorList>
            <person name="Banno H."/>
            <person name="Chua N.-H."/>
        </authorList>
    </citation>
    <scope>NUCLEOTIDE SEQUENCE [LARGE SCALE GENOMIC DNA]</scope>
    <source>
        <strain evidence="1 2">JK626</strain>
    </source>
</reference>
<proteinExistence type="predicted"/>
<gene>
    <name evidence="1" type="ORF">CSX01_04025</name>
</gene>
<dbReference type="RefSeq" id="WP_099391522.1">
    <property type="nucleotide sequence ID" value="NZ_PDYF01000008.1"/>
</dbReference>
<name>A0A2G3DXL3_9FIRM</name>
<evidence type="ECO:0000313" key="2">
    <source>
        <dbReference type="Proteomes" id="UP000225889"/>
    </source>
</evidence>
<evidence type="ECO:0008006" key="3">
    <source>
        <dbReference type="Google" id="ProtNLM"/>
    </source>
</evidence>
<dbReference type="EMBL" id="PDYF01000008">
    <property type="protein sequence ID" value="PHU35782.1"/>
    <property type="molecule type" value="Genomic_DNA"/>
</dbReference>
<reference evidence="1 2" key="1">
    <citation type="submission" date="2017-10" db="EMBL/GenBank/DDBJ databases">
        <title>Resolving the taxonomy of Roseburia spp., Eubacterium rectale and Agathobacter spp. through phylogenomic analysis.</title>
        <authorList>
            <person name="Sheridan P.O."/>
            <person name="Walker A.W."/>
            <person name="Duncan S.H."/>
            <person name="Scott K.P."/>
            <person name="Toole P.W.O."/>
            <person name="Luis P."/>
            <person name="Flint H.J."/>
        </authorList>
    </citation>
    <scope>NUCLEOTIDE SEQUENCE [LARGE SCALE GENOMIC DNA]</scope>
    <source>
        <strain evidence="1 2">JK626</strain>
    </source>
</reference>